<dbReference type="AlphaFoldDB" id="A0AAU6Q228"/>
<dbReference type="RefSeq" id="WP_339095660.1">
    <property type="nucleotide sequence ID" value="NZ_CP149782.1"/>
</dbReference>
<dbReference type="EMBL" id="CP149782">
    <property type="protein sequence ID" value="WYF44449.1"/>
    <property type="molecule type" value="Genomic_DNA"/>
</dbReference>
<proteinExistence type="predicted"/>
<organism evidence="1">
    <name type="scientific">Deinococcus sp. VB142</name>
    <dbReference type="NCBI Taxonomy" id="3112952"/>
    <lineage>
        <taxon>Bacteria</taxon>
        <taxon>Thermotogati</taxon>
        <taxon>Deinococcota</taxon>
        <taxon>Deinococci</taxon>
        <taxon>Deinococcales</taxon>
        <taxon>Deinococcaceae</taxon>
        <taxon>Deinococcus</taxon>
    </lineage>
</organism>
<reference evidence="1" key="1">
    <citation type="submission" date="2024-03" db="EMBL/GenBank/DDBJ databases">
        <title>Deinococcus weizhi sp. nov., isolated from human skin.</title>
        <authorList>
            <person name="Wei Z."/>
            <person name="Tian F."/>
            <person name="Yang C."/>
            <person name="Xin L.T."/>
            <person name="Wen Z.J."/>
            <person name="Lan K.C."/>
            <person name="Yu L."/>
            <person name="Zhe W."/>
            <person name="Dan F.D."/>
            <person name="Jun W."/>
            <person name="Rui Z."/>
            <person name="Yong X.J."/>
            <person name="Ting Y."/>
            <person name="Wei X."/>
            <person name="Xu Z.G."/>
            <person name="Xin Z."/>
            <person name="Dong F.G."/>
            <person name="Ni X.M."/>
            <person name="Zheng M.G."/>
            <person name="Chun Y."/>
            <person name="Qian W.X."/>
        </authorList>
    </citation>
    <scope>NUCLEOTIDE SEQUENCE</scope>
    <source>
        <strain evidence="1">VB142</strain>
    </source>
</reference>
<accession>A0AAU6Q228</accession>
<gene>
    <name evidence="1" type="ORF">WDJ50_13805</name>
</gene>
<protein>
    <submittedName>
        <fullName evidence="1">Uncharacterized protein</fullName>
    </submittedName>
</protein>
<sequence length="74" mass="7756">MKALRCTLIYDPRADLRRSAAAPDANGIAFSRTPRQIANIVLLDTTGKAAKGGFFPDGLSGNGVTGDYSSILSL</sequence>
<name>A0AAU6Q228_9DEIO</name>
<evidence type="ECO:0000313" key="1">
    <source>
        <dbReference type="EMBL" id="WYF44449.1"/>
    </source>
</evidence>